<gene>
    <name evidence="1" type="ORF">C6V83_09570</name>
</gene>
<organism evidence="1 2">
    <name type="scientific">Gordonia iterans</name>
    <dbReference type="NCBI Taxonomy" id="1004901"/>
    <lineage>
        <taxon>Bacteria</taxon>
        <taxon>Bacillati</taxon>
        <taxon>Actinomycetota</taxon>
        <taxon>Actinomycetes</taxon>
        <taxon>Mycobacteriales</taxon>
        <taxon>Gordoniaceae</taxon>
        <taxon>Gordonia</taxon>
    </lineage>
</organism>
<keyword evidence="2" id="KW-1185">Reference proteome</keyword>
<accession>A0A2S0KFP5</accession>
<evidence type="ECO:0000313" key="2">
    <source>
        <dbReference type="Proteomes" id="UP000239814"/>
    </source>
</evidence>
<dbReference type="KEGG" id="git:C6V83_09570"/>
<dbReference type="RefSeq" id="WP_105942212.1">
    <property type="nucleotide sequence ID" value="NZ_CP027433.1"/>
</dbReference>
<protein>
    <recommendedName>
        <fullName evidence="3">Extradiol ring-cleavage dioxygenase class III enzyme subunit B domain-containing protein</fullName>
    </recommendedName>
</protein>
<evidence type="ECO:0008006" key="3">
    <source>
        <dbReference type="Google" id="ProtNLM"/>
    </source>
</evidence>
<name>A0A2S0KFP5_9ACTN</name>
<dbReference type="Proteomes" id="UP000239814">
    <property type="component" value="Chromosome"/>
</dbReference>
<sequence>MLAEIAVIPSAPLLVPELAGPGAVDTEPVRAAAIAAGTSLAAAASRWIAVGLGGSGRGRNCASTGDFGGYGVPVPVSLPHEQRDTGDRCRPMPLSMLIAGWLGGRTLPAPREIAPVLADPERVAGRNYLFGASTAMGAMGFPEPLGLLVVADGANALSPSSPGGGERASAWAVQHRIDAALAAADSASLAGLDPAACEPEGVHTLPVWQMLAGVLHEWRPAEVEIRYSAAPFGVGYTVATMRAGGRER</sequence>
<dbReference type="OrthoDB" id="4543339at2"/>
<evidence type="ECO:0000313" key="1">
    <source>
        <dbReference type="EMBL" id="AVM00484.1"/>
    </source>
</evidence>
<proteinExistence type="predicted"/>
<reference evidence="1 2" key="1">
    <citation type="submission" date="2018-03" db="EMBL/GenBank/DDBJ databases">
        <title>Characteristics and genome of n-alkane degrading marine bacteria Gordonia iterans isolated from crude oil contaminated in Tae-an, South Korea.</title>
        <authorList>
            <person name="Lee S.-S."/>
            <person name="Kim H."/>
        </authorList>
    </citation>
    <scope>NUCLEOTIDE SEQUENCE [LARGE SCALE GENOMIC DNA]</scope>
    <source>
        <strain evidence="1 2">Co17</strain>
    </source>
</reference>
<dbReference type="AlphaFoldDB" id="A0A2S0KFP5"/>
<dbReference type="EMBL" id="CP027433">
    <property type="protein sequence ID" value="AVM00484.1"/>
    <property type="molecule type" value="Genomic_DNA"/>
</dbReference>
<dbReference type="Gene3D" id="3.40.830.10">
    <property type="entry name" value="LigB-like"/>
    <property type="match status" value="1"/>
</dbReference>